<organism evidence="18 19">
    <name type="scientific">Neofusicoccum ribis</name>
    <dbReference type="NCBI Taxonomy" id="45134"/>
    <lineage>
        <taxon>Eukaryota</taxon>
        <taxon>Fungi</taxon>
        <taxon>Dikarya</taxon>
        <taxon>Ascomycota</taxon>
        <taxon>Pezizomycotina</taxon>
        <taxon>Dothideomycetes</taxon>
        <taxon>Dothideomycetes incertae sedis</taxon>
        <taxon>Botryosphaeriales</taxon>
        <taxon>Botryosphaeriaceae</taxon>
        <taxon>Neofusicoccum</taxon>
    </lineage>
</organism>
<comment type="pathway">
    <text evidence="1 15">Isoprenoid biosynthesis; isopentenyl diphosphate biosynthesis via mevalonate pathway; isopentenyl diphosphate from (R)-mevalonate: step 3/3.</text>
</comment>
<evidence type="ECO:0000256" key="4">
    <source>
        <dbReference type="ARBA" id="ARBA00022516"/>
    </source>
</evidence>
<evidence type="ECO:0000313" key="18">
    <source>
        <dbReference type="EMBL" id="KAL1616842.1"/>
    </source>
</evidence>
<keyword evidence="4 15" id="KW-0444">Lipid biosynthesis</keyword>
<keyword evidence="6 14" id="KW-0067">ATP-binding</keyword>
<feature type="domain" description="Diphosphomevalonate decarboxylase-like N-terminal" evidence="17">
    <location>
        <begin position="13"/>
        <end position="185"/>
    </location>
</feature>
<dbReference type="Pfam" id="PF18376">
    <property type="entry name" value="MDD_C"/>
    <property type="match status" value="1"/>
</dbReference>
<dbReference type="PIRSF" id="PIRSF015950">
    <property type="entry name" value="Mev_P_decrbx"/>
    <property type="match status" value="1"/>
</dbReference>
<evidence type="ECO:0000256" key="10">
    <source>
        <dbReference type="ARBA" id="ARBA00023166"/>
    </source>
</evidence>
<dbReference type="InterPro" id="IPR041431">
    <property type="entry name" value="Mvd1_C"/>
</dbReference>
<keyword evidence="9 14" id="KW-0443">Lipid metabolism</keyword>
<dbReference type="InterPro" id="IPR053859">
    <property type="entry name" value="MVD-like_N"/>
</dbReference>
<dbReference type="InterPro" id="IPR014721">
    <property type="entry name" value="Ribsml_uS5_D2-typ_fold_subgr"/>
</dbReference>
<keyword evidence="10 15" id="KW-1207">Sterol metabolism</keyword>
<evidence type="ECO:0000256" key="6">
    <source>
        <dbReference type="ARBA" id="ARBA00022840"/>
    </source>
</evidence>
<evidence type="ECO:0000256" key="8">
    <source>
        <dbReference type="ARBA" id="ARBA00023011"/>
    </source>
</evidence>
<evidence type="ECO:0000256" key="14">
    <source>
        <dbReference type="PIRNR" id="PIRNR015950"/>
    </source>
</evidence>
<evidence type="ECO:0000259" key="17">
    <source>
        <dbReference type="Pfam" id="PF22700"/>
    </source>
</evidence>
<evidence type="ECO:0000256" key="12">
    <source>
        <dbReference type="ARBA" id="ARBA00023239"/>
    </source>
</evidence>
<dbReference type="NCBIfam" id="TIGR01240">
    <property type="entry name" value="mevDPdecarb"/>
    <property type="match status" value="1"/>
</dbReference>
<reference evidence="18 19" key="1">
    <citation type="submission" date="2024-02" db="EMBL/GenBank/DDBJ databases">
        <title>De novo assembly and annotation of 12 fungi associated with fruit tree decline syndrome in Ontario, Canada.</title>
        <authorList>
            <person name="Sulman M."/>
            <person name="Ellouze W."/>
            <person name="Ilyukhin E."/>
        </authorList>
    </citation>
    <scope>NUCLEOTIDE SEQUENCE [LARGE SCALE GENOMIC DNA]</scope>
    <source>
        <strain evidence="18 19">M1-105</strain>
    </source>
</reference>
<evidence type="ECO:0000256" key="11">
    <source>
        <dbReference type="ARBA" id="ARBA00023221"/>
    </source>
</evidence>
<evidence type="ECO:0000259" key="16">
    <source>
        <dbReference type="Pfam" id="PF18376"/>
    </source>
</evidence>
<dbReference type="Gene3D" id="3.30.70.890">
    <property type="entry name" value="GHMP kinase, C-terminal domain"/>
    <property type="match status" value="1"/>
</dbReference>
<keyword evidence="12 14" id="KW-0456">Lyase</keyword>
<evidence type="ECO:0000313" key="19">
    <source>
        <dbReference type="Proteomes" id="UP001521116"/>
    </source>
</evidence>
<evidence type="ECO:0000256" key="15">
    <source>
        <dbReference type="RuleBase" id="RU363086"/>
    </source>
</evidence>
<dbReference type="SUPFAM" id="SSF55060">
    <property type="entry name" value="GHMP Kinase, C-terminal domain"/>
    <property type="match status" value="1"/>
</dbReference>
<evidence type="ECO:0000256" key="5">
    <source>
        <dbReference type="ARBA" id="ARBA00022741"/>
    </source>
</evidence>
<evidence type="ECO:0000256" key="9">
    <source>
        <dbReference type="ARBA" id="ARBA00023098"/>
    </source>
</evidence>
<evidence type="ECO:0000256" key="13">
    <source>
        <dbReference type="ARBA" id="ARBA00048416"/>
    </source>
</evidence>
<gene>
    <name evidence="18" type="primary">MVD1_2</name>
    <name evidence="18" type="ORF">SLS56_011251</name>
</gene>
<proteinExistence type="inferred from homology"/>
<evidence type="ECO:0000256" key="2">
    <source>
        <dbReference type="ARBA" id="ARBA00008831"/>
    </source>
</evidence>
<dbReference type="InterPro" id="IPR020568">
    <property type="entry name" value="Ribosomal_Su5_D2-typ_SF"/>
</dbReference>
<keyword evidence="11 15" id="KW-0753">Steroid metabolism</keyword>
<sequence length="388" mass="41920">MVDQRIYSAVATAPVNIATIKYWGKRDENLNLPTNSSLSVTLSQDDLRTRTTVSCSASYSGDTIVLNDQVGDASTPRLQKCLTNLRILRRKLEATDQTLPPLSSYGIHIVSENNFPTASGLASSASGFACLVRATADLYNLCATVSPAELSGIARLGSGSACRSLMGGYVAWDLGNERDGSDSRARQVAAAAHWPDMRALILVVRDRKKDVSSSSGMQLTVRTSELAACRAERLVPVRMRQMEAAVMGRDFEAFGRLTMMESNSFHALCLDTYPPIMYMDDSSHAAIRIVEHLNARAEKIVAAYSFDAGPNPVIFYLEEHQAHVAGSFKALLPGKQGWDSGRGKEIYTNDTFALASLDADVALLNASVSRVILTAVGDGPRSIESTVC</sequence>
<dbReference type="PANTHER" id="PTHR10977">
    <property type="entry name" value="DIPHOSPHOMEVALONATE DECARBOXYLASE"/>
    <property type="match status" value="1"/>
</dbReference>
<protein>
    <recommendedName>
        <fullName evidence="3 14">Diphosphomevalonate decarboxylase</fullName>
        <ecNumber evidence="3 14">4.1.1.33</ecNumber>
    </recommendedName>
</protein>
<dbReference type="Gene3D" id="3.30.230.10">
    <property type="match status" value="1"/>
</dbReference>
<comment type="caution">
    <text evidence="18">The sequence shown here is derived from an EMBL/GenBank/DDBJ whole genome shotgun (WGS) entry which is preliminary data.</text>
</comment>
<dbReference type="EC" id="4.1.1.33" evidence="3 14"/>
<dbReference type="SUPFAM" id="SSF54211">
    <property type="entry name" value="Ribosomal protein S5 domain 2-like"/>
    <property type="match status" value="1"/>
</dbReference>
<dbReference type="PANTHER" id="PTHR10977:SF3">
    <property type="entry name" value="DIPHOSPHOMEVALONATE DECARBOXYLASE"/>
    <property type="match status" value="1"/>
</dbReference>
<comment type="similarity">
    <text evidence="2 14 15">Belongs to the diphosphomevalonate decarboxylase family.</text>
</comment>
<keyword evidence="19" id="KW-1185">Reference proteome</keyword>
<dbReference type="InterPro" id="IPR036554">
    <property type="entry name" value="GHMP_kinase_C_sf"/>
</dbReference>
<accession>A0ABR3SC60</accession>
<comment type="catalytic activity">
    <reaction evidence="13">
        <text>(R)-5-diphosphomevalonate + ATP = isopentenyl diphosphate + ADP + phosphate + CO2</text>
        <dbReference type="Rhea" id="RHEA:23732"/>
        <dbReference type="ChEBI" id="CHEBI:16526"/>
        <dbReference type="ChEBI" id="CHEBI:30616"/>
        <dbReference type="ChEBI" id="CHEBI:43474"/>
        <dbReference type="ChEBI" id="CHEBI:57557"/>
        <dbReference type="ChEBI" id="CHEBI:128769"/>
        <dbReference type="ChEBI" id="CHEBI:456216"/>
        <dbReference type="EC" id="4.1.1.33"/>
    </reaction>
    <physiologicalReaction direction="left-to-right" evidence="13">
        <dbReference type="Rhea" id="RHEA:23733"/>
    </physiologicalReaction>
</comment>
<evidence type="ECO:0000256" key="7">
    <source>
        <dbReference type="ARBA" id="ARBA00022955"/>
    </source>
</evidence>
<evidence type="ECO:0000256" key="3">
    <source>
        <dbReference type="ARBA" id="ARBA00012296"/>
    </source>
</evidence>
<dbReference type="Pfam" id="PF22700">
    <property type="entry name" value="MVD-like_N"/>
    <property type="match status" value="1"/>
</dbReference>
<dbReference type="InterPro" id="IPR005935">
    <property type="entry name" value="Mev_decarb"/>
</dbReference>
<keyword evidence="7 15" id="KW-0752">Steroid biosynthesis</keyword>
<dbReference type="Proteomes" id="UP001521116">
    <property type="component" value="Unassembled WGS sequence"/>
</dbReference>
<name>A0ABR3SC60_9PEZI</name>
<keyword evidence="5 14" id="KW-0547">Nucleotide-binding</keyword>
<dbReference type="EMBL" id="JAJVDC020000252">
    <property type="protein sequence ID" value="KAL1616842.1"/>
    <property type="molecule type" value="Genomic_DNA"/>
</dbReference>
<evidence type="ECO:0000256" key="1">
    <source>
        <dbReference type="ARBA" id="ARBA00005055"/>
    </source>
</evidence>
<keyword evidence="8 15" id="KW-0756">Sterol biosynthesis</keyword>
<feature type="domain" description="Mvd1 C-terminal" evidence="16">
    <location>
        <begin position="199"/>
        <end position="382"/>
    </location>
</feature>
<dbReference type="InterPro" id="IPR029765">
    <property type="entry name" value="Mev_diP_decarb"/>
</dbReference>